<evidence type="ECO:0008006" key="4">
    <source>
        <dbReference type="Google" id="ProtNLM"/>
    </source>
</evidence>
<dbReference type="InterPro" id="IPR006750">
    <property type="entry name" value="YdcZ"/>
</dbReference>
<proteinExistence type="predicted"/>
<name>A0A6G8QAF1_9ACTN</name>
<dbReference type="Pfam" id="PF04657">
    <property type="entry name" value="DMT_YdcZ"/>
    <property type="match status" value="1"/>
</dbReference>
<gene>
    <name evidence="2" type="ORF">GBA63_12785</name>
</gene>
<dbReference type="Proteomes" id="UP000501452">
    <property type="component" value="Chromosome"/>
</dbReference>
<dbReference type="AlphaFoldDB" id="A0A6G8QAF1"/>
<organism evidence="2 3">
    <name type="scientific">Rubrobacter tropicus</name>
    <dbReference type="NCBI Taxonomy" id="2653851"/>
    <lineage>
        <taxon>Bacteria</taxon>
        <taxon>Bacillati</taxon>
        <taxon>Actinomycetota</taxon>
        <taxon>Rubrobacteria</taxon>
        <taxon>Rubrobacterales</taxon>
        <taxon>Rubrobacteraceae</taxon>
        <taxon>Rubrobacter</taxon>
    </lineage>
</organism>
<evidence type="ECO:0000256" key="1">
    <source>
        <dbReference type="SAM" id="Phobius"/>
    </source>
</evidence>
<feature type="transmembrane region" description="Helical" evidence="1">
    <location>
        <begin position="16"/>
        <end position="34"/>
    </location>
</feature>
<keyword evidence="1" id="KW-0472">Membrane</keyword>
<feature type="transmembrane region" description="Helical" evidence="1">
    <location>
        <begin position="104"/>
        <end position="126"/>
    </location>
</feature>
<evidence type="ECO:0000313" key="3">
    <source>
        <dbReference type="Proteomes" id="UP000501452"/>
    </source>
</evidence>
<feature type="transmembrane region" description="Helical" evidence="1">
    <location>
        <begin position="76"/>
        <end position="97"/>
    </location>
</feature>
<feature type="transmembrane region" description="Helical" evidence="1">
    <location>
        <begin position="41"/>
        <end position="64"/>
    </location>
</feature>
<keyword evidence="3" id="KW-1185">Reference proteome</keyword>
<protein>
    <recommendedName>
        <fullName evidence="4">DMT family transporter</fullName>
    </recommendedName>
</protein>
<sequence length="153" mass="15003">MADGSFSDSGGEDMNIGAILAALAGLAIAAQVVVNTLGIRYLGVGALIGVSGVATAIAGFAVALFSHPEFTARATLWAIVSGVLGAFILGAIVLAAGRAGLAQTLSLVIASQLIAGLLIDRTGLFGPAAADFGLLKVFGVALILAGGLLVVRS</sequence>
<feature type="transmembrane region" description="Helical" evidence="1">
    <location>
        <begin position="132"/>
        <end position="151"/>
    </location>
</feature>
<reference evidence="2 3" key="1">
    <citation type="submission" date="2019-10" db="EMBL/GenBank/DDBJ databases">
        <title>Rubrobacter sp nov SCSIO 52090 isolated from a deep-sea sediment in the South China Sea.</title>
        <authorList>
            <person name="Chen R.W."/>
        </authorList>
    </citation>
    <scope>NUCLEOTIDE SEQUENCE [LARGE SCALE GENOMIC DNA]</scope>
    <source>
        <strain evidence="2 3">SCSIO 52909</strain>
    </source>
</reference>
<accession>A0A6G8QAF1</accession>
<evidence type="ECO:0000313" key="2">
    <source>
        <dbReference type="EMBL" id="QIN83413.1"/>
    </source>
</evidence>
<keyword evidence="1" id="KW-0812">Transmembrane</keyword>
<dbReference type="KEGG" id="rub:GBA63_12785"/>
<keyword evidence="1" id="KW-1133">Transmembrane helix</keyword>
<dbReference type="EMBL" id="CP045119">
    <property type="protein sequence ID" value="QIN83413.1"/>
    <property type="molecule type" value="Genomic_DNA"/>
</dbReference>